<dbReference type="Proteomes" id="UP000176377">
    <property type="component" value="Unassembled WGS sequence"/>
</dbReference>
<keyword evidence="1" id="KW-0812">Transmembrane</keyword>
<keyword evidence="1" id="KW-1133">Transmembrane helix</keyword>
<feature type="transmembrane region" description="Helical" evidence="1">
    <location>
        <begin position="9"/>
        <end position="29"/>
    </location>
</feature>
<organism evidence="2 3">
    <name type="scientific">Candidatus Kaiserbacteria bacterium RIFCSPHIGHO2_01_FULL_56_24</name>
    <dbReference type="NCBI Taxonomy" id="1798487"/>
    <lineage>
        <taxon>Bacteria</taxon>
        <taxon>Candidatus Kaiseribacteriota</taxon>
    </lineage>
</organism>
<sequence>MSWASRRRFLYIFGFLLVVGSVTIIPLWIHFYKPGDCSDGKQNNAETAVDKGGDCRLLDERSLLPVTVVWTRTMPVRVPGQEQGSYSAVAYIENPNVNAGVMQAPYRFKLYDSENVLVAEVEGSTYVMPGTVTPVFEGGINTGHRKAARAYFEFTAPLVWERLYDATEPITVPTKDVVNATTEPRLNAVVKNGSVADLRNTQFVATIFDTAGNAFAGSATEVQFLERGKQQDVVFTWSEPFPYLPGRIDVLPVMKPLLKPR</sequence>
<comment type="caution">
    <text evidence="2">The sequence shown here is derived from an EMBL/GenBank/DDBJ whole genome shotgun (WGS) entry which is preliminary data.</text>
</comment>
<protein>
    <submittedName>
        <fullName evidence="2">Uncharacterized protein</fullName>
    </submittedName>
</protein>
<evidence type="ECO:0000256" key="1">
    <source>
        <dbReference type="SAM" id="Phobius"/>
    </source>
</evidence>
<dbReference type="AlphaFoldDB" id="A0A1F6DDV4"/>
<proteinExistence type="predicted"/>
<accession>A0A1F6DDV4</accession>
<gene>
    <name evidence="2" type="ORF">A2765_03245</name>
</gene>
<name>A0A1F6DDV4_9BACT</name>
<evidence type="ECO:0000313" key="2">
    <source>
        <dbReference type="EMBL" id="OGG59594.1"/>
    </source>
</evidence>
<dbReference type="EMBL" id="MFLA01000017">
    <property type="protein sequence ID" value="OGG59594.1"/>
    <property type="molecule type" value="Genomic_DNA"/>
</dbReference>
<reference evidence="2 3" key="1">
    <citation type="journal article" date="2016" name="Nat. Commun.">
        <title>Thousands of microbial genomes shed light on interconnected biogeochemical processes in an aquifer system.</title>
        <authorList>
            <person name="Anantharaman K."/>
            <person name="Brown C.T."/>
            <person name="Hug L.A."/>
            <person name="Sharon I."/>
            <person name="Castelle C.J."/>
            <person name="Probst A.J."/>
            <person name="Thomas B.C."/>
            <person name="Singh A."/>
            <person name="Wilkins M.J."/>
            <person name="Karaoz U."/>
            <person name="Brodie E.L."/>
            <person name="Williams K.H."/>
            <person name="Hubbard S.S."/>
            <person name="Banfield J.F."/>
        </authorList>
    </citation>
    <scope>NUCLEOTIDE SEQUENCE [LARGE SCALE GENOMIC DNA]</scope>
</reference>
<keyword evidence="1" id="KW-0472">Membrane</keyword>
<evidence type="ECO:0000313" key="3">
    <source>
        <dbReference type="Proteomes" id="UP000176377"/>
    </source>
</evidence>